<proteinExistence type="predicted"/>
<evidence type="ECO:0000313" key="2">
    <source>
        <dbReference type="EMBL" id="VDC62632.1"/>
    </source>
</evidence>
<evidence type="ECO:0000313" key="1">
    <source>
        <dbReference type="EMBL" id="CAG7865567.1"/>
    </source>
</evidence>
<sequence>MKEDLPKIYNVLTAEKSQDLIINKGGAQLLAKMVTKTDDPQTLRMYFQVSDIFKRMHVKYIVLTLTCLSVFCTNREVSQTPETRGRPTEIVRISGESSRDDNCSLARKILRSKHVINSDKN</sequence>
<protein>
    <submittedName>
        <fullName evidence="1">Uncharacterized protein</fullName>
    </submittedName>
</protein>
<accession>A0A3P5Y533</accession>
<dbReference type="EMBL" id="LR031568">
    <property type="protein sequence ID" value="VDC62632.1"/>
    <property type="molecule type" value="Genomic_DNA"/>
</dbReference>
<organism evidence="2">
    <name type="scientific">Brassica campestris</name>
    <name type="common">Field mustard</name>
    <dbReference type="NCBI Taxonomy" id="3711"/>
    <lineage>
        <taxon>Eukaryota</taxon>
        <taxon>Viridiplantae</taxon>
        <taxon>Streptophyta</taxon>
        <taxon>Embryophyta</taxon>
        <taxon>Tracheophyta</taxon>
        <taxon>Spermatophyta</taxon>
        <taxon>Magnoliopsida</taxon>
        <taxon>eudicotyledons</taxon>
        <taxon>Gunneridae</taxon>
        <taxon>Pentapetalae</taxon>
        <taxon>rosids</taxon>
        <taxon>malvids</taxon>
        <taxon>Brassicales</taxon>
        <taxon>Brassicaceae</taxon>
        <taxon>Brassiceae</taxon>
        <taxon>Brassica</taxon>
    </lineage>
</organism>
<dbReference type="AlphaFoldDB" id="A0A3P5Y533"/>
<dbReference type="EMBL" id="LS974625">
    <property type="protein sequence ID" value="CAG7865567.1"/>
    <property type="molecule type" value="Genomic_DNA"/>
</dbReference>
<gene>
    <name evidence="2" type="ORF">BRAA09T40243Z</name>
    <name evidence="1" type="ORF">BRAPAZ1V2_A09P60340.2</name>
</gene>
<dbReference type="Gramene" id="A09p60340.2_BraZ1">
    <property type="protein sequence ID" value="A09p60340.2_BraZ1.CDS"/>
    <property type="gene ID" value="A09g60340.2_BraZ1"/>
</dbReference>
<name>A0A3P5Y533_BRACM</name>
<reference evidence="2" key="1">
    <citation type="submission" date="2018-11" db="EMBL/GenBank/DDBJ databases">
        <authorList>
            <consortium name="Genoscope - CEA"/>
            <person name="William W."/>
        </authorList>
    </citation>
    <scope>NUCLEOTIDE SEQUENCE</scope>
</reference>
<dbReference type="Proteomes" id="UP000694005">
    <property type="component" value="Chromosome A09"/>
</dbReference>